<comment type="similarity">
    <text evidence="2">Belongs to the oxygen-dependent FAD-linked oxidoreductase family.</text>
</comment>
<evidence type="ECO:0000256" key="2">
    <source>
        <dbReference type="ARBA" id="ARBA00005466"/>
    </source>
</evidence>
<dbReference type="InterPro" id="IPR016169">
    <property type="entry name" value="FAD-bd_PCMH_sub2"/>
</dbReference>
<dbReference type="InterPro" id="IPR036318">
    <property type="entry name" value="FAD-bd_PCMH-like_sf"/>
</dbReference>
<dbReference type="Pfam" id="PF01565">
    <property type="entry name" value="FAD_binding_4"/>
    <property type="match status" value="1"/>
</dbReference>
<keyword evidence="3" id="KW-0285">Flavoprotein</keyword>
<reference evidence="7 8" key="1">
    <citation type="submission" date="2024-05" db="EMBL/GenBank/DDBJ databases">
        <title>A draft genome resource for the thread blight pathogen Marasmius tenuissimus strain MS-2.</title>
        <authorList>
            <person name="Yulfo-Soto G.E."/>
            <person name="Baruah I.K."/>
            <person name="Amoako-Attah I."/>
            <person name="Bukari Y."/>
            <person name="Meinhardt L.W."/>
            <person name="Bailey B.A."/>
            <person name="Cohen S.P."/>
        </authorList>
    </citation>
    <scope>NUCLEOTIDE SEQUENCE [LARGE SCALE GENOMIC DNA]</scope>
    <source>
        <strain evidence="7 8">MS-2</strain>
    </source>
</reference>
<evidence type="ECO:0000259" key="6">
    <source>
        <dbReference type="Pfam" id="PF01565"/>
    </source>
</evidence>
<dbReference type="Gene3D" id="3.30.465.10">
    <property type="match status" value="1"/>
</dbReference>
<evidence type="ECO:0000256" key="5">
    <source>
        <dbReference type="ARBA" id="ARBA00023002"/>
    </source>
</evidence>
<dbReference type="InterPro" id="IPR006094">
    <property type="entry name" value="Oxid_FAD_bind_N"/>
</dbReference>
<feature type="non-terminal residue" evidence="7">
    <location>
        <position position="136"/>
    </location>
</feature>
<evidence type="ECO:0000256" key="1">
    <source>
        <dbReference type="ARBA" id="ARBA00001974"/>
    </source>
</evidence>
<evidence type="ECO:0000313" key="7">
    <source>
        <dbReference type="EMBL" id="KAL0056933.1"/>
    </source>
</evidence>
<sequence length="136" mass="14502">NRRFTFILSAVAYPKSSEEISKVVTMGGKNGMQVGTRSGGHSYIANGPGGKNGTLVVDMSNIKGLSVDSAPNVATSETRNRLGNVAVGLNDKGRALPHGMCPYVDWPHLFQCNTQGKLDEVLAPFLGKMLKPVKND</sequence>
<keyword evidence="8" id="KW-1185">Reference proteome</keyword>
<comment type="cofactor">
    <cofactor evidence="1">
        <name>FAD</name>
        <dbReference type="ChEBI" id="CHEBI:57692"/>
    </cofactor>
</comment>
<feature type="domain" description="FAD linked oxidase N-terminal" evidence="6">
    <location>
        <begin position="9"/>
        <end position="98"/>
    </location>
</feature>
<keyword evidence="5" id="KW-0560">Oxidoreductase</keyword>
<evidence type="ECO:0000256" key="3">
    <source>
        <dbReference type="ARBA" id="ARBA00022630"/>
    </source>
</evidence>
<organism evidence="7 8">
    <name type="scientific">Marasmius tenuissimus</name>
    <dbReference type="NCBI Taxonomy" id="585030"/>
    <lineage>
        <taxon>Eukaryota</taxon>
        <taxon>Fungi</taxon>
        <taxon>Dikarya</taxon>
        <taxon>Basidiomycota</taxon>
        <taxon>Agaricomycotina</taxon>
        <taxon>Agaricomycetes</taxon>
        <taxon>Agaricomycetidae</taxon>
        <taxon>Agaricales</taxon>
        <taxon>Marasmiineae</taxon>
        <taxon>Marasmiaceae</taxon>
        <taxon>Marasmius</taxon>
    </lineage>
</organism>
<dbReference type="InterPro" id="IPR050416">
    <property type="entry name" value="FAD-linked_Oxidoreductase"/>
</dbReference>
<dbReference type="SUPFAM" id="SSF56176">
    <property type="entry name" value="FAD-binding/transporter-associated domain-like"/>
    <property type="match status" value="1"/>
</dbReference>
<dbReference type="EMBL" id="JBBXMP010000806">
    <property type="protein sequence ID" value="KAL0056933.1"/>
    <property type="molecule type" value="Genomic_DNA"/>
</dbReference>
<accession>A0ABR2Z6N3</accession>
<dbReference type="Proteomes" id="UP001437256">
    <property type="component" value="Unassembled WGS sequence"/>
</dbReference>
<dbReference type="PANTHER" id="PTHR42973">
    <property type="entry name" value="BINDING OXIDOREDUCTASE, PUTATIVE (AFU_ORTHOLOGUE AFUA_1G17690)-RELATED"/>
    <property type="match status" value="1"/>
</dbReference>
<evidence type="ECO:0000256" key="4">
    <source>
        <dbReference type="ARBA" id="ARBA00022827"/>
    </source>
</evidence>
<protein>
    <recommendedName>
        <fullName evidence="6">FAD linked oxidase N-terminal domain-containing protein</fullName>
    </recommendedName>
</protein>
<evidence type="ECO:0000313" key="8">
    <source>
        <dbReference type="Proteomes" id="UP001437256"/>
    </source>
</evidence>
<name>A0ABR2Z6N3_9AGAR</name>
<proteinExistence type="inferred from homology"/>
<comment type="caution">
    <text evidence="7">The sequence shown here is derived from an EMBL/GenBank/DDBJ whole genome shotgun (WGS) entry which is preliminary data.</text>
</comment>
<keyword evidence="4" id="KW-0274">FAD</keyword>
<dbReference type="PANTHER" id="PTHR42973:SF39">
    <property type="entry name" value="FAD-BINDING PCMH-TYPE DOMAIN-CONTAINING PROTEIN"/>
    <property type="match status" value="1"/>
</dbReference>
<gene>
    <name evidence="7" type="ORF">AAF712_016450</name>
</gene>
<feature type="non-terminal residue" evidence="7">
    <location>
        <position position="1"/>
    </location>
</feature>